<evidence type="ECO:0000256" key="2">
    <source>
        <dbReference type="SAM" id="Phobius"/>
    </source>
</evidence>
<sequence>MEPVTIGVWSIYGAFFALLMVVAGVSCYAKRQLAKRGVVNPIHPASTEPFSDPGIEIFCDEEDEVIWSVENPLRINEDNENEAMEKSSEDQKLKTEA</sequence>
<organism evidence="3 4">
    <name type="scientific">Oikopleura dioica</name>
    <name type="common">Tunicate</name>
    <dbReference type="NCBI Taxonomy" id="34765"/>
    <lineage>
        <taxon>Eukaryota</taxon>
        <taxon>Metazoa</taxon>
        <taxon>Chordata</taxon>
        <taxon>Tunicata</taxon>
        <taxon>Appendicularia</taxon>
        <taxon>Copelata</taxon>
        <taxon>Oikopleuridae</taxon>
        <taxon>Oikopleura</taxon>
    </lineage>
</organism>
<dbReference type="EMBL" id="OU015568">
    <property type="protein sequence ID" value="CAG5087118.1"/>
    <property type="molecule type" value="Genomic_DNA"/>
</dbReference>
<protein>
    <submittedName>
        <fullName evidence="3">Oidioi.mRNA.OKI2018_I69.PAR.g11461.t1.cds</fullName>
    </submittedName>
</protein>
<evidence type="ECO:0000256" key="1">
    <source>
        <dbReference type="SAM" id="MobiDB-lite"/>
    </source>
</evidence>
<feature type="transmembrane region" description="Helical" evidence="2">
    <location>
        <begin position="6"/>
        <end position="29"/>
    </location>
</feature>
<keyword evidence="2" id="KW-1133">Transmembrane helix</keyword>
<reference evidence="3 4" key="1">
    <citation type="submission" date="2021-04" db="EMBL/GenBank/DDBJ databases">
        <authorList>
            <person name="Bliznina A."/>
        </authorList>
    </citation>
    <scope>NUCLEOTIDE SEQUENCE [LARGE SCALE GENOMIC DNA]</scope>
</reference>
<dbReference type="Proteomes" id="UP001158576">
    <property type="component" value="Chromosome PAR"/>
</dbReference>
<gene>
    <name evidence="3" type="ORF">OKIOD_LOCUS3019</name>
</gene>
<evidence type="ECO:0000313" key="4">
    <source>
        <dbReference type="Proteomes" id="UP001158576"/>
    </source>
</evidence>
<keyword evidence="4" id="KW-1185">Reference proteome</keyword>
<name>A0ABN7S0H7_OIKDI</name>
<keyword evidence="2" id="KW-0472">Membrane</keyword>
<proteinExistence type="predicted"/>
<feature type="compositionally biased region" description="Basic and acidic residues" evidence="1">
    <location>
        <begin position="83"/>
        <end position="97"/>
    </location>
</feature>
<keyword evidence="2" id="KW-0812">Transmembrane</keyword>
<evidence type="ECO:0000313" key="3">
    <source>
        <dbReference type="EMBL" id="CAG5087118.1"/>
    </source>
</evidence>
<feature type="region of interest" description="Disordered" evidence="1">
    <location>
        <begin position="76"/>
        <end position="97"/>
    </location>
</feature>
<accession>A0ABN7S0H7</accession>